<gene>
    <name evidence="1" type="ORF">CC80DRAFT_13237</name>
</gene>
<evidence type="ECO:0000313" key="2">
    <source>
        <dbReference type="Proteomes" id="UP000800035"/>
    </source>
</evidence>
<dbReference type="PANTHER" id="PTHR38790">
    <property type="entry name" value="2EXR DOMAIN-CONTAINING PROTEIN-RELATED"/>
    <property type="match status" value="1"/>
</dbReference>
<sequence>MFLNKRQPSRKQVAYLTREFHWRNPLPNSNSPAVKRTLQPSSRFKCVVQAPVPLSQSSPLLNLPGELLNEIYRYAFQVDEVEVIAKTGGFTFYLPDGGPKHNQMKAACRQIYHETKNFGLGLNTLRFRTPRDCLNFLDILTPQEHSLLTRINILADFAVLPPASCARYLSRFCHDNPNVCVAIYSQKSFRNAGDYECLYKQYDISLAFRKEFVQLPYEADYELHVSRDRVERLARDVWEGYSLPAPPLPSNFVVFPSMECGKLSMPLIGPKQPGEKRDTIMLMVWWRNGI</sequence>
<organism evidence="1 2">
    <name type="scientific">Byssothecium circinans</name>
    <dbReference type="NCBI Taxonomy" id="147558"/>
    <lineage>
        <taxon>Eukaryota</taxon>
        <taxon>Fungi</taxon>
        <taxon>Dikarya</taxon>
        <taxon>Ascomycota</taxon>
        <taxon>Pezizomycotina</taxon>
        <taxon>Dothideomycetes</taxon>
        <taxon>Pleosporomycetidae</taxon>
        <taxon>Pleosporales</taxon>
        <taxon>Massarineae</taxon>
        <taxon>Massarinaceae</taxon>
        <taxon>Byssothecium</taxon>
    </lineage>
</organism>
<name>A0A6A5UFV1_9PLEO</name>
<protein>
    <submittedName>
        <fullName evidence="1">Uncharacterized protein</fullName>
    </submittedName>
</protein>
<dbReference type="Proteomes" id="UP000800035">
    <property type="component" value="Unassembled WGS sequence"/>
</dbReference>
<dbReference type="EMBL" id="ML976977">
    <property type="protein sequence ID" value="KAF1963795.1"/>
    <property type="molecule type" value="Genomic_DNA"/>
</dbReference>
<accession>A0A6A5UFV1</accession>
<reference evidence="1" key="1">
    <citation type="journal article" date="2020" name="Stud. Mycol.">
        <title>101 Dothideomycetes genomes: a test case for predicting lifestyles and emergence of pathogens.</title>
        <authorList>
            <person name="Haridas S."/>
            <person name="Albert R."/>
            <person name="Binder M."/>
            <person name="Bloem J."/>
            <person name="Labutti K."/>
            <person name="Salamov A."/>
            <person name="Andreopoulos B."/>
            <person name="Baker S."/>
            <person name="Barry K."/>
            <person name="Bills G."/>
            <person name="Bluhm B."/>
            <person name="Cannon C."/>
            <person name="Castanera R."/>
            <person name="Culley D."/>
            <person name="Daum C."/>
            <person name="Ezra D."/>
            <person name="Gonzalez J."/>
            <person name="Henrissat B."/>
            <person name="Kuo A."/>
            <person name="Liang C."/>
            <person name="Lipzen A."/>
            <person name="Lutzoni F."/>
            <person name="Magnuson J."/>
            <person name="Mondo S."/>
            <person name="Nolan M."/>
            <person name="Ohm R."/>
            <person name="Pangilinan J."/>
            <person name="Park H.-J."/>
            <person name="Ramirez L."/>
            <person name="Alfaro M."/>
            <person name="Sun H."/>
            <person name="Tritt A."/>
            <person name="Yoshinaga Y."/>
            <person name="Zwiers L.-H."/>
            <person name="Turgeon B."/>
            <person name="Goodwin S."/>
            <person name="Spatafora J."/>
            <person name="Crous P."/>
            <person name="Grigoriev I."/>
        </authorList>
    </citation>
    <scope>NUCLEOTIDE SEQUENCE</scope>
    <source>
        <strain evidence="1">CBS 675.92</strain>
    </source>
</reference>
<keyword evidence="2" id="KW-1185">Reference proteome</keyword>
<dbReference type="PANTHER" id="PTHR38790:SF4">
    <property type="entry name" value="2EXR DOMAIN-CONTAINING PROTEIN"/>
    <property type="match status" value="1"/>
</dbReference>
<proteinExistence type="predicted"/>
<dbReference type="AlphaFoldDB" id="A0A6A5UFV1"/>
<evidence type="ECO:0000313" key="1">
    <source>
        <dbReference type="EMBL" id="KAF1963795.1"/>
    </source>
</evidence>